<dbReference type="AlphaFoldDB" id="A0AB94IY58"/>
<dbReference type="KEGG" id="sbr:SY1_17950"/>
<proteinExistence type="predicted"/>
<keyword evidence="3" id="KW-1185">Reference proteome</keyword>
<feature type="region of interest" description="Disordered" evidence="1">
    <location>
        <begin position="1"/>
        <end position="35"/>
    </location>
</feature>
<feature type="compositionally biased region" description="Basic residues" evidence="1">
    <location>
        <begin position="24"/>
        <end position="35"/>
    </location>
</feature>
<organism evidence="2 3">
    <name type="scientific">Fretibacterium fastidiosum</name>
    <dbReference type="NCBI Taxonomy" id="651822"/>
    <lineage>
        <taxon>Bacteria</taxon>
        <taxon>Thermotogati</taxon>
        <taxon>Synergistota</taxon>
        <taxon>Synergistia</taxon>
        <taxon>Synergistales</taxon>
        <taxon>Aminobacteriaceae</taxon>
        <taxon>Fretibacterium</taxon>
    </lineage>
</organism>
<dbReference type="EMBL" id="FP929056">
    <property type="protein sequence ID" value="CBL28691.1"/>
    <property type="molecule type" value="Genomic_DNA"/>
</dbReference>
<sequence length="35" mass="3966">MIPTPPGRRSAAETGKGLRMSTIRNRKKPGRMKER</sequence>
<accession>A0AB94IY58</accession>
<evidence type="ECO:0000313" key="2">
    <source>
        <dbReference type="EMBL" id="CBL28691.1"/>
    </source>
</evidence>
<protein>
    <submittedName>
        <fullName evidence="2">Uncharacterized protein</fullName>
    </submittedName>
</protein>
<evidence type="ECO:0000256" key="1">
    <source>
        <dbReference type="SAM" id="MobiDB-lite"/>
    </source>
</evidence>
<name>A0AB94IY58_9BACT</name>
<reference evidence="3" key="1">
    <citation type="submission" date="2010-03" db="EMBL/GenBank/DDBJ databases">
        <title>The genome sequence of Synergistetes sp. SGP1.</title>
        <authorList>
            <consortium name="metaHIT consortium -- http://www.metahit.eu/"/>
            <person name="Pajon A."/>
            <person name="Turner K."/>
            <person name="Parkhill J."/>
            <person name="Wade W."/>
            <person name="Vartoukian S."/>
        </authorList>
    </citation>
    <scope>NUCLEOTIDE SEQUENCE [LARGE SCALE GENOMIC DNA]</scope>
    <source>
        <strain evidence="3">SGP1</strain>
    </source>
</reference>
<reference evidence="2 3" key="2">
    <citation type="submission" date="2010-03" db="EMBL/GenBank/DDBJ databases">
        <authorList>
            <person name="Pajon A."/>
        </authorList>
    </citation>
    <scope>NUCLEOTIDE SEQUENCE [LARGE SCALE GENOMIC DNA]</scope>
    <source>
        <strain evidence="2 3">SGP1</strain>
    </source>
</reference>
<evidence type="ECO:0000313" key="3">
    <source>
        <dbReference type="Proteomes" id="UP000008957"/>
    </source>
</evidence>
<gene>
    <name evidence="2" type="ORF">SY1_17950</name>
</gene>
<dbReference type="Proteomes" id="UP000008957">
    <property type="component" value="Chromosome"/>
</dbReference>